<evidence type="ECO:0000313" key="2">
    <source>
        <dbReference type="Proteomes" id="UP000005640"/>
    </source>
</evidence>
<reference evidence="1" key="5">
    <citation type="submission" date="2025-09" db="UniProtKB">
        <authorList>
            <consortium name="Ensembl"/>
        </authorList>
    </citation>
    <scope>IDENTIFICATION</scope>
</reference>
<protein>
    <submittedName>
        <fullName evidence="1">Protein O-mannosyltransferase 1</fullName>
    </submittedName>
</protein>
<reference evidence="1 2" key="1">
    <citation type="journal article" date="2001" name="Nature">
        <title>Initial sequencing and analysis of the human genome.</title>
        <authorList>
            <consortium name="International Human Genome Sequencing Consortium"/>
            <person name="Lander E.S."/>
            <person name="Linton L.M."/>
            <person name="Birren B."/>
            <person name="Nusbaum C."/>
            <person name="Zody M.C."/>
            <person name="Baldwin J."/>
            <person name="Devon K."/>
            <person name="Dewar K."/>
            <person name="Doyle M."/>
            <person name="FitzHugh W."/>
            <person name="Funke R."/>
            <person name="Gage D."/>
            <person name="Harris K."/>
            <person name="Heaford A."/>
            <person name="Howland J."/>
            <person name="Kann L."/>
            <person name="Lehoczky J."/>
            <person name="LeVine R."/>
            <person name="McEwan P."/>
            <person name="McKernan K."/>
            <person name="Meldrim J."/>
            <person name="Mesirov J.P."/>
            <person name="Miranda C."/>
            <person name="Morris W."/>
            <person name="Naylor J."/>
            <person name="Raymond C."/>
            <person name="Rosetti M."/>
            <person name="Santos R."/>
            <person name="Sheridan A."/>
            <person name="Sougnez C."/>
            <person name="Stange-Thomann N."/>
            <person name="Stojanovic N."/>
            <person name="Subramanian A."/>
            <person name="Wyman D."/>
            <person name="Rogers J."/>
            <person name="Sulston J."/>
            <person name="Ainscough R."/>
            <person name="Beck S."/>
            <person name="Bentley D."/>
            <person name="Burton J."/>
            <person name="Clee C."/>
            <person name="Carter N."/>
            <person name="Coulson A."/>
            <person name="Deadman R."/>
            <person name="Deloukas P."/>
            <person name="Dunham A."/>
            <person name="Dunham I."/>
            <person name="Durbin R."/>
            <person name="French L."/>
            <person name="Grafham D."/>
            <person name="Gregory S."/>
            <person name="Hubbard T."/>
            <person name="Humphray S."/>
            <person name="Hunt A."/>
            <person name="Jones M."/>
            <person name="Lloyd C."/>
            <person name="McMurray A."/>
            <person name="Matthews L."/>
            <person name="Mercer S."/>
            <person name="Milne S."/>
            <person name="Mullikin J.C."/>
            <person name="Mungall A."/>
            <person name="Plumb R."/>
            <person name="Ross M."/>
            <person name="Shownkeen R."/>
            <person name="Sims S."/>
            <person name="Waterston R.H."/>
            <person name="Wilson R.K."/>
            <person name="Hillier L.W."/>
            <person name="McPherson J.D."/>
            <person name="Marra M.A."/>
            <person name="Mardis E.R."/>
            <person name="Fulton L.A."/>
            <person name="Chinwalla A.T."/>
            <person name="Pepin K.H."/>
            <person name="Gish W.R."/>
            <person name="Chissoe S.L."/>
            <person name="Wendl M.C."/>
            <person name="Delehaunty K.D."/>
            <person name="Miner T.L."/>
            <person name="Delehaunty A."/>
            <person name="Kramer J.B."/>
            <person name="Cook L.L."/>
            <person name="Fulton R.S."/>
            <person name="Johnson D.L."/>
            <person name="Minx P.J."/>
            <person name="Clifton S.W."/>
            <person name="Hawkins T."/>
            <person name="Branscomb E."/>
            <person name="Predki P."/>
            <person name="Richardson P."/>
            <person name="Wenning S."/>
            <person name="Slezak T."/>
            <person name="Doggett N."/>
            <person name="Cheng J.F."/>
            <person name="Olsen A."/>
            <person name="Lucas S."/>
            <person name="Elkin C."/>
            <person name="Uberbacher E."/>
            <person name="Frazier M."/>
            <person name="Gibbs R.A."/>
            <person name="Muzny D.M."/>
            <person name="Scherer S.E."/>
            <person name="Bouck J.B."/>
            <person name="Sodergren E.J."/>
            <person name="Worley K.C."/>
            <person name="Rives C.M."/>
            <person name="Gorrell J.H."/>
            <person name="Metzker M.L."/>
            <person name="Naylor S.L."/>
            <person name="Kucherlapati R.S."/>
            <person name="Nelson D.L."/>
            <person name="Weinstock G.M."/>
            <person name="Sakaki Y."/>
            <person name="Fujiyama A."/>
            <person name="Hattori M."/>
            <person name="Yada T."/>
            <person name="Toyoda A."/>
            <person name="Itoh T."/>
            <person name="Kawagoe C."/>
            <person name="Watanabe H."/>
            <person name="Totoki Y."/>
            <person name="Taylor T."/>
            <person name="Weissenbach J."/>
            <person name="Heilig R."/>
            <person name="Saurin W."/>
            <person name="Artiguenave F."/>
            <person name="Brottier P."/>
            <person name="Bruls T."/>
            <person name="Pelletier E."/>
            <person name="Robert C."/>
            <person name="Wincker P."/>
            <person name="Smith D.R."/>
            <person name="Doucette-Stamm L."/>
            <person name="Rubenfield M."/>
            <person name="Weinstock K."/>
            <person name="Lee H.M."/>
            <person name="Dubois J."/>
            <person name="Rosenthal A."/>
            <person name="Platzer M."/>
            <person name="Nyakatura G."/>
            <person name="Taudien S."/>
            <person name="Rump A."/>
            <person name="Yang H."/>
            <person name="Yu J."/>
            <person name="Wang J."/>
            <person name="Huang G."/>
            <person name="Gu J."/>
            <person name="Hood L."/>
            <person name="Rowen L."/>
            <person name="Madan A."/>
            <person name="Qin S."/>
            <person name="Davis R.W."/>
            <person name="Federspiel N.A."/>
            <person name="Abola A.P."/>
            <person name="Proctor M.J."/>
            <person name="Myers R.M."/>
            <person name="Schmutz J."/>
            <person name="Dickson M."/>
            <person name="Grimwood J."/>
            <person name="Cox D.R."/>
            <person name="Olson M.V."/>
            <person name="Kaul R."/>
            <person name="Raymond C."/>
            <person name="Shimizu N."/>
            <person name="Kawasaki K."/>
            <person name="Minoshima S."/>
            <person name="Evans G.A."/>
            <person name="Athanasiou M."/>
            <person name="Schultz R."/>
            <person name="Roe B.A."/>
            <person name="Chen F."/>
            <person name="Pan H."/>
            <person name="Ramser J."/>
            <person name="Lehrach H."/>
            <person name="Reinhardt R."/>
            <person name="McCombie W.R."/>
            <person name="de la Bastide M."/>
            <person name="Dedhia N."/>
            <person name="Blocker H."/>
            <person name="Hornischer K."/>
            <person name="Nordsiek G."/>
            <person name="Agarwala R."/>
            <person name="Aravind L."/>
            <person name="Bailey J.A."/>
            <person name="Bateman A."/>
            <person name="Batzoglou S."/>
            <person name="Birney E."/>
            <person name="Bork P."/>
            <person name="Brown D.G."/>
            <person name="Burge C.B."/>
            <person name="Cerutti L."/>
            <person name="Chen H.C."/>
            <person name="Church D."/>
            <person name="Clamp M."/>
            <person name="Copley R.R."/>
            <person name="Doerks T."/>
            <person name="Eddy S.R."/>
            <person name="Eichler E.E."/>
            <person name="Furey T.S."/>
            <person name="Galagan J."/>
            <person name="Gilbert J.G."/>
            <person name="Harmon C."/>
            <person name="Hayashizaki Y."/>
            <person name="Haussler D."/>
            <person name="Hermjakob H."/>
            <person name="Hokamp K."/>
            <person name="Jang W."/>
            <person name="Johnson L.S."/>
            <person name="Jones T.A."/>
            <person name="Kasif S."/>
            <person name="Kaspryzk A."/>
            <person name="Kennedy S."/>
            <person name="Kent W.J."/>
            <person name="Kitts P."/>
            <person name="Koonin E.V."/>
            <person name="Korf I."/>
            <person name="Kulp D."/>
            <person name="Lancet D."/>
            <person name="Lowe T.M."/>
            <person name="McLysaght A."/>
            <person name="Mikkelsen T."/>
            <person name="Moran J.V."/>
            <person name="Mulder N."/>
            <person name="Pollara V.J."/>
            <person name="Ponting C.P."/>
            <person name="Schuler G."/>
            <person name="Schultz J."/>
            <person name="Slater G."/>
            <person name="Smit A.F."/>
            <person name="Stupka E."/>
            <person name="Szustakowski J."/>
            <person name="Thierry-Mieg D."/>
            <person name="Thierry-Mieg J."/>
            <person name="Wagner L."/>
            <person name="Wallis J."/>
            <person name="Wheeler R."/>
            <person name="Williams A."/>
            <person name="Wolf Y.I."/>
            <person name="Wolfe K.H."/>
            <person name="Yang S.P."/>
            <person name="Yeh R.F."/>
            <person name="Collins F."/>
            <person name="Guyer M.S."/>
            <person name="Peterson J."/>
            <person name="Felsenfeld A."/>
            <person name="Wetterstrand K.A."/>
            <person name="Patrinos A."/>
            <person name="Morgan M.J."/>
            <person name="de Jong P."/>
            <person name="Catanese J.J."/>
            <person name="Osoegawa K."/>
            <person name="Shizuya H."/>
            <person name="Choi S."/>
            <person name="Chen Y.J."/>
        </authorList>
    </citation>
    <scope>NUCLEOTIDE SEQUENCE [LARGE SCALE GENOMIC DNA]</scope>
</reference>
<name>A0A7I2V5S7_HUMAN</name>
<reference evidence="1" key="4">
    <citation type="submission" date="2025-08" db="UniProtKB">
        <authorList>
            <consortium name="Ensembl"/>
        </authorList>
    </citation>
    <scope>IDENTIFICATION</scope>
</reference>
<dbReference type="EMBL" id="AL358781">
    <property type="status" value="NOT_ANNOTATED_CDS"/>
    <property type="molecule type" value="Genomic_DNA"/>
</dbReference>
<accession>A0A7I2V5S7</accession>
<dbReference type="OpenTargets" id="ENSG00000130714"/>
<dbReference type="AlphaFoldDB" id="A0A7I2V5S7"/>
<sequence length="134" mass="14788">MWGFLKRPVVVTADINLSLVALTGMGLLSRLWRLTYPRAVVECSHHSVKANAFGISVNIFQSIGRVVLPEVLQLPKAQPFFSELVVLANTDRGRLFLCSGHQVHGCVHVRARAGCCSCPCLAPAWRPDFVQCRC</sequence>
<dbReference type="OrthoDB" id="292747at2759"/>
<gene>
    <name evidence="1" type="primary">POMT1</name>
</gene>
<dbReference type="GeneTree" id="ENSGT00940000158049"/>
<evidence type="ECO:0000313" key="1">
    <source>
        <dbReference type="Ensembl" id="ENSP00000504690.2"/>
    </source>
</evidence>
<dbReference type="Ensembl" id="ENST00000678942.2">
    <property type="protein sequence ID" value="ENSP00000504690.2"/>
    <property type="gene ID" value="ENSG00000130714.20"/>
</dbReference>
<reference evidence="1 2" key="2">
    <citation type="journal article" date="2004" name="Nature">
        <title>DNA sequence and analysis of human chromosome 9.</title>
        <authorList>
            <person name="Humphray S.J."/>
            <person name="Oliver K."/>
            <person name="Hunt A.R."/>
            <person name="Plumb R.W."/>
            <person name="Loveland J.E."/>
            <person name="Howe K.L."/>
            <person name="Andrews T.D."/>
            <person name="Searle S."/>
            <person name="Hunt S.E."/>
            <person name="Scott C.E."/>
            <person name="Jones M.C."/>
            <person name="Ainscough R."/>
            <person name="Almeida J.P."/>
            <person name="Ambrose K.D."/>
            <person name="Ashwell R.I."/>
            <person name="Babbage A.K."/>
            <person name="Babbage S."/>
            <person name="Bagguley C.L."/>
            <person name="Bailey J."/>
            <person name="Banerjee R."/>
            <person name="Barker D.J."/>
            <person name="Barlow K.F."/>
            <person name="Bates K."/>
            <person name="Beasley H."/>
            <person name="Beasley O."/>
            <person name="Bird C.P."/>
            <person name="Bray-Allen S."/>
            <person name="Brown A.J."/>
            <person name="Brown J.Y."/>
            <person name="Burford D."/>
            <person name="Burrill W."/>
            <person name="Burton J."/>
            <person name="Carder C."/>
            <person name="Carter N.P."/>
            <person name="Chapman J.C."/>
            <person name="Chen Y."/>
            <person name="Clarke G."/>
            <person name="Clark S.Y."/>
            <person name="Clee C.M."/>
            <person name="Clegg S."/>
            <person name="Collier R.E."/>
            <person name="Corby N."/>
            <person name="Crosier M."/>
            <person name="Cummings A.T."/>
            <person name="Davies J."/>
            <person name="Dhami P."/>
            <person name="Dunn M."/>
            <person name="Dutta I."/>
            <person name="Dyer L.W."/>
            <person name="Earthrowl M.E."/>
            <person name="Faulkner L."/>
            <person name="Fleming C.J."/>
            <person name="Frankish A."/>
            <person name="Frankland J.A."/>
            <person name="French L."/>
            <person name="Fricker D.G."/>
            <person name="Garner P."/>
            <person name="Garnett J."/>
            <person name="Ghori J."/>
            <person name="Gilbert J.G."/>
            <person name="Glison C."/>
            <person name="Grafham D.V."/>
            <person name="Gribble S."/>
            <person name="Griffiths C."/>
            <person name="Griffiths-Jones S."/>
            <person name="Grocock R."/>
            <person name="Guy J."/>
            <person name="Hall R.E."/>
            <person name="Hammond S."/>
            <person name="Harley J.L."/>
            <person name="Harrison E.S."/>
            <person name="Hart E.A."/>
            <person name="Heath P.D."/>
            <person name="Henderson C.D."/>
            <person name="Hopkins B.L."/>
            <person name="Howard P.J."/>
            <person name="Howden P.J."/>
            <person name="Huckle E."/>
            <person name="Johnson C."/>
            <person name="Johnson D."/>
            <person name="Joy A.A."/>
            <person name="Kay M."/>
            <person name="Keenan S."/>
            <person name="Kershaw J.K."/>
            <person name="Kimberley A.M."/>
            <person name="King A."/>
            <person name="Knights A."/>
            <person name="Laird G.K."/>
            <person name="Langford C."/>
            <person name="Lawlor S."/>
            <person name="Leongamornlert D.A."/>
            <person name="Leversha M."/>
            <person name="Lloyd C."/>
            <person name="Lloyd D.M."/>
            <person name="Lovell J."/>
            <person name="Martin S."/>
            <person name="Mashreghi-Mohammadi M."/>
            <person name="Matthews L."/>
            <person name="McLaren S."/>
            <person name="McLay K.E."/>
            <person name="McMurray A."/>
            <person name="Milne S."/>
            <person name="Nickerson T."/>
            <person name="Nisbett J."/>
            <person name="Nordsiek G."/>
            <person name="Pearce A.V."/>
            <person name="Peck A.I."/>
            <person name="Porter K.M."/>
            <person name="Pandian R."/>
            <person name="Pelan S."/>
            <person name="Phillimore B."/>
            <person name="Povey S."/>
            <person name="Ramsey Y."/>
            <person name="Rand V."/>
            <person name="Scharfe M."/>
            <person name="Sehra H.K."/>
            <person name="Shownkeen R."/>
            <person name="Sims S.K."/>
            <person name="Skuce C.D."/>
            <person name="Smith M."/>
            <person name="Steward C.A."/>
            <person name="Swarbreck D."/>
            <person name="Sycamore N."/>
            <person name="Tester J."/>
            <person name="Thorpe A."/>
            <person name="Tracey A."/>
            <person name="Tromans A."/>
            <person name="Thomas D.W."/>
            <person name="Wall M."/>
            <person name="Wallis J.M."/>
            <person name="West A.P."/>
            <person name="Whitehead S.L."/>
            <person name="Willey D.L."/>
            <person name="Williams S.A."/>
            <person name="Wilming L."/>
            <person name="Wray P.W."/>
            <person name="Young L."/>
            <person name="Ashurst J.L."/>
            <person name="Coulson A."/>
            <person name="Blocker H."/>
            <person name="Durbin R."/>
            <person name="Sulston J.E."/>
            <person name="Hubbard T."/>
            <person name="Jackson M.J."/>
            <person name="Bentley D.R."/>
            <person name="Beck S."/>
            <person name="Rogers J."/>
            <person name="Dunham I."/>
        </authorList>
    </citation>
    <scope>NUCLEOTIDE SEQUENCE [LARGE SCALE GENOMIC DNA]</scope>
</reference>
<dbReference type="Proteomes" id="UP000005640">
    <property type="component" value="Chromosome 9"/>
</dbReference>
<proteinExistence type="predicted"/>
<dbReference type="Bgee" id="ENSG00000130714">
    <property type="expression patterns" value="Expressed in right hemisphere of cerebellum and 178 other cell types or tissues"/>
</dbReference>
<organism evidence="1 2">
    <name type="scientific">Homo sapiens</name>
    <name type="common">Human</name>
    <dbReference type="NCBI Taxonomy" id="9606"/>
    <lineage>
        <taxon>Eukaryota</taxon>
        <taxon>Metazoa</taxon>
        <taxon>Chordata</taxon>
        <taxon>Craniata</taxon>
        <taxon>Vertebrata</taxon>
        <taxon>Euteleostomi</taxon>
        <taxon>Mammalia</taxon>
        <taxon>Eutheria</taxon>
        <taxon>Euarchontoglires</taxon>
        <taxon>Primates</taxon>
        <taxon>Haplorrhini</taxon>
        <taxon>Catarrhini</taxon>
        <taxon>Hominidae</taxon>
        <taxon>Homo</taxon>
    </lineage>
</organism>
<dbReference type="Ensembl" id="ENST00000678942.2">
    <property type="protein sequence ID" value="ENSP00000504690.2"/>
    <property type="gene ID" value="ENSG00000130714.19"/>
</dbReference>
<keyword evidence="2" id="KW-1185">Reference proteome</keyword>
<dbReference type="HGNC" id="HGNC:9202">
    <property type="gene designation" value="POMT1"/>
</dbReference>
<reference evidence="1 2" key="3">
    <citation type="journal article" date="2004" name="Nature">
        <title>Finishing the euchromatic sequence of the human genome.</title>
        <authorList>
            <consortium name="International Human Genome Sequencing Consortium"/>
        </authorList>
    </citation>
    <scope>NUCLEOTIDE SEQUENCE [LARGE SCALE GENOMIC DNA]</scope>
</reference>